<organism evidence="1 2">
    <name type="scientific">Ancylobacter novellus</name>
    <name type="common">Thiobacillus novellus</name>
    <dbReference type="NCBI Taxonomy" id="921"/>
    <lineage>
        <taxon>Bacteria</taxon>
        <taxon>Pseudomonadati</taxon>
        <taxon>Pseudomonadota</taxon>
        <taxon>Alphaproteobacteria</taxon>
        <taxon>Hyphomicrobiales</taxon>
        <taxon>Xanthobacteraceae</taxon>
        <taxon>Ancylobacter</taxon>
    </lineage>
</organism>
<evidence type="ECO:0000313" key="2">
    <source>
        <dbReference type="Proteomes" id="UP000249577"/>
    </source>
</evidence>
<name>A0A2W5KP04_ANCNO</name>
<comment type="caution">
    <text evidence="1">The sequence shown here is derived from an EMBL/GenBank/DDBJ whole genome shotgun (WGS) entry which is preliminary data.</text>
</comment>
<dbReference type="AlphaFoldDB" id="A0A2W5KP04"/>
<sequence>MRTNIDIDEALLKEAMEATGLKTKKAAVEDALNKVVLEARRRRALDELAGIGWDGDLEQMRKEWILGDFTL</sequence>
<evidence type="ECO:0000313" key="1">
    <source>
        <dbReference type="EMBL" id="PZQ17198.1"/>
    </source>
</evidence>
<reference evidence="1 2" key="1">
    <citation type="submission" date="2017-08" db="EMBL/GenBank/DDBJ databases">
        <title>Infants hospitalized years apart are colonized by the same room-sourced microbial strains.</title>
        <authorList>
            <person name="Brooks B."/>
            <person name="Olm M.R."/>
            <person name="Firek B.A."/>
            <person name="Baker R."/>
            <person name="Thomas B.C."/>
            <person name="Morowitz M.J."/>
            <person name="Banfield J.F."/>
        </authorList>
    </citation>
    <scope>NUCLEOTIDE SEQUENCE [LARGE SCALE GENOMIC DNA]</scope>
    <source>
        <strain evidence="1">S2_005_003_R2_43</strain>
    </source>
</reference>
<protein>
    <submittedName>
        <fullName evidence="1">DUF2191 domain-containing protein</fullName>
    </submittedName>
</protein>
<dbReference type="Pfam" id="PF09957">
    <property type="entry name" value="VapB_antitoxin"/>
    <property type="match status" value="1"/>
</dbReference>
<accession>A0A2W5KP04</accession>
<dbReference type="Proteomes" id="UP000249577">
    <property type="component" value="Unassembled WGS sequence"/>
</dbReference>
<gene>
    <name evidence="1" type="ORF">DI565_07450</name>
</gene>
<proteinExistence type="predicted"/>
<dbReference type="EMBL" id="QFPN01000003">
    <property type="protein sequence ID" value="PZQ17198.1"/>
    <property type="molecule type" value="Genomic_DNA"/>
</dbReference>
<dbReference type="InterPro" id="IPR019239">
    <property type="entry name" value="VapB_antitoxin"/>
</dbReference>